<keyword evidence="7" id="KW-0093">Biotin biosynthesis</keyword>
<evidence type="ECO:0000256" key="7">
    <source>
        <dbReference type="ARBA" id="ARBA00022756"/>
    </source>
</evidence>
<dbReference type="Gene3D" id="3.90.1150.10">
    <property type="entry name" value="Aspartate Aminotransferase, domain 1"/>
    <property type="match status" value="1"/>
</dbReference>
<keyword evidence="6" id="KW-0808">Transferase</keyword>
<dbReference type="PROSITE" id="PS00599">
    <property type="entry name" value="AA_TRANSFER_CLASS_2"/>
    <property type="match status" value="1"/>
</dbReference>
<dbReference type="Pfam" id="PF00155">
    <property type="entry name" value="Aminotran_1_2"/>
    <property type="match status" value="1"/>
</dbReference>
<evidence type="ECO:0000256" key="6">
    <source>
        <dbReference type="ARBA" id="ARBA00022679"/>
    </source>
</evidence>
<evidence type="ECO:0000256" key="2">
    <source>
        <dbReference type="ARBA" id="ARBA00004746"/>
    </source>
</evidence>
<dbReference type="InterPro" id="IPR004839">
    <property type="entry name" value="Aminotransferase_I/II_large"/>
</dbReference>
<dbReference type="GO" id="GO:0009102">
    <property type="term" value="P:biotin biosynthetic process"/>
    <property type="evidence" value="ECO:0007669"/>
    <property type="project" value="UniProtKB-KW"/>
</dbReference>
<sequence>MTIASTLHCDWEAALAARAEAGLLRQTEVLQPLPGPRPFYRDSAGQTLLSFASNDYLGLARHPALRAAATASFASGEYGAGAAPLLGGVRAEHEALAQALADWLEVEDVLLFGSGYLANLGILSGLVEGRDLLLLDRLAHASLIDGARLSGARLQRFRHNDLAHLETLLQKPRRGRAWIVSEGVFSMDGDLAPLPELSALAARYDAGLLLDEAHAFGVLGAQGRGSLAYWGLPAGAVTLRVGTLGKAFGSYGAFVAGPRRLTRWLQQAARSYLFHTALPANVAAASRAALDLLREGEGLRQHLQGLRNTLQAGLQGRAFLPSQTPIQGLILGSNAAALRAAAALRSAGIYCPAVRPPTVPVGQARLRISLSAAHNQDDIQRLLCALQLIAGGE</sequence>
<organism evidence="14 15">
    <name type="scientific">Igneacidithiobacillus copahuensis</name>
    <dbReference type="NCBI Taxonomy" id="2724909"/>
    <lineage>
        <taxon>Bacteria</taxon>
        <taxon>Pseudomonadati</taxon>
        <taxon>Pseudomonadota</taxon>
        <taxon>Acidithiobacillia</taxon>
        <taxon>Acidithiobacillales</taxon>
        <taxon>Acidithiobacillaceae</taxon>
        <taxon>Igneacidithiobacillus</taxon>
    </lineage>
</organism>
<comment type="caution">
    <text evidence="14">The sequence shown here is derived from an EMBL/GenBank/DDBJ whole genome shotgun (WGS) entry which is preliminary data.</text>
</comment>
<evidence type="ECO:0000256" key="12">
    <source>
        <dbReference type="RuleBase" id="RU003693"/>
    </source>
</evidence>
<name>A0AAE2YP77_9PROT</name>
<dbReference type="PANTHER" id="PTHR13693:SF100">
    <property type="entry name" value="8-AMINO-7-OXONONANOATE SYNTHASE"/>
    <property type="match status" value="1"/>
</dbReference>
<dbReference type="Proteomes" id="UP001197378">
    <property type="component" value="Unassembled WGS sequence"/>
</dbReference>
<keyword evidence="8 12" id="KW-0663">Pyridoxal phosphate</keyword>
<dbReference type="GO" id="GO:0030170">
    <property type="term" value="F:pyridoxal phosphate binding"/>
    <property type="evidence" value="ECO:0007669"/>
    <property type="project" value="InterPro"/>
</dbReference>
<evidence type="ECO:0000256" key="9">
    <source>
        <dbReference type="ARBA" id="ARBA00032610"/>
    </source>
</evidence>
<evidence type="ECO:0000256" key="3">
    <source>
        <dbReference type="ARBA" id="ARBA00010008"/>
    </source>
</evidence>
<dbReference type="PANTHER" id="PTHR13693">
    <property type="entry name" value="CLASS II AMINOTRANSFERASE/8-AMINO-7-OXONONANOATE SYNTHASE"/>
    <property type="match status" value="1"/>
</dbReference>
<dbReference type="InterPro" id="IPR015422">
    <property type="entry name" value="PyrdxlP-dep_Trfase_small"/>
</dbReference>
<comment type="subunit">
    <text evidence="4">Homodimer.</text>
</comment>
<comment type="cofactor">
    <cofactor evidence="1 12">
        <name>pyridoxal 5'-phosphate</name>
        <dbReference type="ChEBI" id="CHEBI:597326"/>
    </cofactor>
</comment>
<keyword evidence="15" id="KW-1185">Reference proteome</keyword>
<evidence type="ECO:0000313" key="14">
    <source>
        <dbReference type="EMBL" id="MBU2787711.1"/>
    </source>
</evidence>
<feature type="domain" description="Aminotransferase class I/classII large" evidence="13">
    <location>
        <begin position="48"/>
        <end position="385"/>
    </location>
</feature>
<evidence type="ECO:0000256" key="10">
    <source>
        <dbReference type="ARBA" id="ARBA00033381"/>
    </source>
</evidence>
<evidence type="ECO:0000256" key="4">
    <source>
        <dbReference type="ARBA" id="ARBA00011738"/>
    </source>
</evidence>
<dbReference type="GO" id="GO:0008710">
    <property type="term" value="F:8-amino-7-oxononanoate synthase activity"/>
    <property type="evidence" value="ECO:0007669"/>
    <property type="project" value="UniProtKB-EC"/>
</dbReference>
<evidence type="ECO:0000256" key="5">
    <source>
        <dbReference type="ARBA" id="ARBA00013187"/>
    </source>
</evidence>
<dbReference type="EC" id="2.3.1.47" evidence="5"/>
<comment type="similarity">
    <text evidence="3">Belongs to the class-II pyridoxal-phosphate-dependent aminotransferase family. BioF subfamily.</text>
</comment>
<accession>A0AAE2YP77</accession>
<evidence type="ECO:0000259" key="13">
    <source>
        <dbReference type="Pfam" id="PF00155"/>
    </source>
</evidence>
<dbReference type="InterPro" id="IPR050087">
    <property type="entry name" value="AON_synthase_class-II"/>
</dbReference>
<evidence type="ECO:0000313" key="15">
    <source>
        <dbReference type="Proteomes" id="UP001197378"/>
    </source>
</evidence>
<evidence type="ECO:0000256" key="1">
    <source>
        <dbReference type="ARBA" id="ARBA00001933"/>
    </source>
</evidence>
<gene>
    <name evidence="14" type="ORF">HFQ13_05765</name>
</gene>
<comment type="catalytic activity">
    <reaction evidence="11">
        <text>6-carboxyhexanoyl-[ACP] + L-alanine + H(+) = (8S)-8-amino-7-oxononanoate + holo-[ACP] + CO2</text>
        <dbReference type="Rhea" id="RHEA:42288"/>
        <dbReference type="Rhea" id="RHEA-COMP:9685"/>
        <dbReference type="Rhea" id="RHEA-COMP:9955"/>
        <dbReference type="ChEBI" id="CHEBI:15378"/>
        <dbReference type="ChEBI" id="CHEBI:16526"/>
        <dbReference type="ChEBI" id="CHEBI:57972"/>
        <dbReference type="ChEBI" id="CHEBI:64479"/>
        <dbReference type="ChEBI" id="CHEBI:78846"/>
        <dbReference type="ChEBI" id="CHEBI:149468"/>
        <dbReference type="EC" id="2.3.1.47"/>
    </reaction>
</comment>
<reference evidence="14" key="1">
    <citation type="journal article" date="2021" name="ISME J.">
        <title>Genomic evolution of the class Acidithiobacillia: deep-branching Proteobacteria living in extreme acidic conditions.</title>
        <authorList>
            <person name="Moya-Beltran A."/>
            <person name="Beard S."/>
            <person name="Rojas-Villalobos C."/>
            <person name="Issotta F."/>
            <person name="Gallardo Y."/>
            <person name="Ulloa R."/>
            <person name="Giaveno A."/>
            <person name="Degli Esposti M."/>
            <person name="Johnson D.B."/>
            <person name="Quatrini R."/>
        </authorList>
    </citation>
    <scope>NUCLEOTIDE SEQUENCE</scope>
    <source>
        <strain evidence="14">VAN18-1</strain>
    </source>
</reference>
<dbReference type="SUPFAM" id="SSF53383">
    <property type="entry name" value="PLP-dependent transferases"/>
    <property type="match status" value="1"/>
</dbReference>
<comment type="pathway">
    <text evidence="2">Cofactor biosynthesis; biotin biosynthesis.</text>
</comment>
<protein>
    <recommendedName>
        <fullName evidence="5">8-amino-7-oxononanoate synthase</fullName>
        <ecNumber evidence="5">2.3.1.47</ecNumber>
    </recommendedName>
    <alternativeName>
        <fullName evidence="9">7-keto-8-amino-pelargonic acid synthase</fullName>
    </alternativeName>
    <alternativeName>
        <fullName evidence="10">8-amino-7-ketopelargonate synthase</fullName>
    </alternativeName>
</protein>
<evidence type="ECO:0000256" key="8">
    <source>
        <dbReference type="ARBA" id="ARBA00022898"/>
    </source>
</evidence>
<evidence type="ECO:0000256" key="11">
    <source>
        <dbReference type="ARBA" id="ARBA00047715"/>
    </source>
</evidence>
<dbReference type="InterPro" id="IPR015424">
    <property type="entry name" value="PyrdxlP-dep_Trfase"/>
</dbReference>
<dbReference type="EMBL" id="JAAXYO010000066">
    <property type="protein sequence ID" value="MBU2787711.1"/>
    <property type="molecule type" value="Genomic_DNA"/>
</dbReference>
<dbReference type="Gene3D" id="3.40.640.10">
    <property type="entry name" value="Type I PLP-dependent aspartate aminotransferase-like (Major domain)"/>
    <property type="match status" value="1"/>
</dbReference>
<dbReference type="InterPro" id="IPR001917">
    <property type="entry name" value="Aminotrans_II_pyridoxalP_BS"/>
</dbReference>
<dbReference type="InterPro" id="IPR015421">
    <property type="entry name" value="PyrdxlP-dep_Trfase_major"/>
</dbReference>
<proteinExistence type="inferred from homology"/>
<dbReference type="AlphaFoldDB" id="A0AAE2YP77"/>